<dbReference type="Proteomes" id="UP000722791">
    <property type="component" value="Unassembled WGS sequence"/>
</dbReference>
<dbReference type="AlphaFoldDB" id="A0A8J4GP43"/>
<proteinExistence type="predicted"/>
<sequence length="171" mass="17993">PDQAAKVVGPPSVAVLAVTSCARPAPQLGWAPSSRRASLRVLNVSFSSTNATHVKSVGVYFLNLGSLRPVITHVHLMITTPSAAAAAAENTSNLVHVYEAPTDAANTTFNYTCPGLTYFPVTLTAPYTGLSPSNFTRSTVVGARLEFNSEAVLELASLPFVAAVGLFLNYR</sequence>
<evidence type="ECO:0000313" key="2">
    <source>
        <dbReference type="Proteomes" id="UP000722791"/>
    </source>
</evidence>
<gene>
    <name evidence="1" type="ORF">Vretimale_14386</name>
</gene>
<name>A0A8J4GP43_9CHLO</name>
<reference evidence="1" key="1">
    <citation type="journal article" date="2021" name="Proc. Natl. Acad. Sci. U.S.A.">
        <title>Three genomes in the algal genus Volvox reveal the fate of a haploid sex-determining region after a transition to homothallism.</title>
        <authorList>
            <person name="Yamamoto K."/>
            <person name="Hamaji T."/>
            <person name="Kawai-Toyooka H."/>
            <person name="Matsuzaki R."/>
            <person name="Takahashi F."/>
            <person name="Nishimura Y."/>
            <person name="Kawachi M."/>
            <person name="Noguchi H."/>
            <person name="Minakuchi Y."/>
            <person name="Umen J.G."/>
            <person name="Toyoda A."/>
            <person name="Nozaki H."/>
        </authorList>
    </citation>
    <scope>NUCLEOTIDE SEQUENCE</scope>
    <source>
        <strain evidence="1">NIES-3785</strain>
    </source>
</reference>
<comment type="caution">
    <text evidence="1">The sequence shown here is derived from an EMBL/GenBank/DDBJ whole genome shotgun (WGS) entry which is preliminary data.</text>
</comment>
<organism evidence="1 2">
    <name type="scientific">Volvox reticuliferus</name>
    <dbReference type="NCBI Taxonomy" id="1737510"/>
    <lineage>
        <taxon>Eukaryota</taxon>
        <taxon>Viridiplantae</taxon>
        <taxon>Chlorophyta</taxon>
        <taxon>core chlorophytes</taxon>
        <taxon>Chlorophyceae</taxon>
        <taxon>CS clade</taxon>
        <taxon>Chlamydomonadales</taxon>
        <taxon>Volvocaceae</taxon>
        <taxon>Volvox</taxon>
    </lineage>
</organism>
<protein>
    <submittedName>
        <fullName evidence="1">Uncharacterized protein</fullName>
    </submittedName>
</protein>
<evidence type="ECO:0000313" key="1">
    <source>
        <dbReference type="EMBL" id="GIM11031.1"/>
    </source>
</evidence>
<accession>A0A8J4GP43</accession>
<feature type="non-terminal residue" evidence="1">
    <location>
        <position position="1"/>
    </location>
</feature>
<dbReference type="EMBL" id="BNCQ01000036">
    <property type="protein sequence ID" value="GIM11031.1"/>
    <property type="molecule type" value="Genomic_DNA"/>
</dbReference>